<protein>
    <submittedName>
        <fullName evidence="3">Uncharacterized protein</fullName>
    </submittedName>
</protein>
<sequence>MGVGGLGPCGATPRRDAAEEAHRGQRVRRCRHDFEEAVRPCVVCGWEKVGADGSDAPREPGPAKRMSQTGPLETGCGDAAGPVLSESDGAPLTRAFMEQLFESLCDDLATLKREIAADVKDLKMEVIYLGQCVDTVEQAQDAREDELDGHRRELLSLQDKNQELQYQIEDLENRSRRSNIRVKGVPTQAIAGPLWCASFVTWRRP</sequence>
<feature type="compositionally biased region" description="Basic and acidic residues" evidence="2">
    <location>
        <begin position="13"/>
        <end position="23"/>
    </location>
</feature>
<organism evidence="3 4">
    <name type="scientific">Pleurodeles waltl</name>
    <name type="common">Iberian ribbed newt</name>
    <dbReference type="NCBI Taxonomy" id="8319"/>
    <lineage>
        <taxon>Eukaryota</taxon>
        <taxon>Metazoa</taxon>
        <taxon>Chordata</taxon>
        <taxon>Craniata</taxon>
        <taxon>Vertebrata</taxon>
        <taxon>Euteleostomi</taxon>
        <taxon>Amphibia</taxon>
        <taxon>Batrachia</taxon>
        <taxon>Caudata</taxon>
        <taxon>Salamandroidea</taxon>
        <taxon>Salamandridae</taxon>
        <taxon>Pleurodelinae</taxon>
        <taxon>Pleurodeles</taxon>
    </lineage>
</organism>
<name>A0AAV7WGH7_PLEWA</name>
<dbReference type="AlphaFoldDB" id="A0AAV7WGH7"/>
<gene>
    <name evidence="3" type="ORF">NDU88_007135</name>
</gene>
<proteinExistence type="predicted"/>
<keyword evidence="1" id="KW-0175">Coiled coil</keyword>
<evidence type="ECO:0000313" key="4">
    <source>
        <dbReference type="Proteomes" id="UP001066276"/>
    </source>
</evidence>
<evidence type="ECO:0000256" key="2">
    <source>
        <dbReference type="SAM" id="MobiDB-lite"/>
    </source>
</evidence>
<feature type="region of interest" description="Disordered" evidence="2">
    <location>
        <begin position="1"/>
        <end position="27"/>
    </location>
</feature>
<feature type="coiled-coil region" evidence="1">
    <location>
        <begin position="147"/>
        <end position="181"/>
    </location>
</feature>
<comment type="caution">
    <text evidence="3">The sequence shown here is derived from an EMBL/GenBank/DDBJ whole genome shotgun (WGS) entry which is preliminary data.</text>
</comment>
<dbReference type="EMBL" id="JANPWB010000002">
    <property type="protein sequence ID" value="KAJ1211781.1"/>
    <property type="molecule type" value="Genomic_DNA"/>
</dbReference>
<reference evidence="3" key="1">
    <citation type="journal article" date="2022" name="bioRxiv">
        <title>Sequencing and chromosome-scale assembly of the giantPleurodeles waltlgenome.</title>
        <authorList>
            <person name="Brown T."/>
            <person name="Elewa A."/>
            <person name="Iarovenko S."/>
            <person name="Subramanian E."/>
            <person name="Araus A.J."/>
            <person name="Petzold A."/>
            <person name="Susuki M."/>
            <person name="Suzuki K.-i.T."/>
            <person name="Hayashi T."/>
            <person name="Toyoda A."/>
            <person name="Oliveira C."/>
            <person name="Osipova E."/>
            <person name="Leigh N.D."/>
            <person name="Simon A."/>
            <person name="Yun M.H."/>
        </authorList>
    </citation>
    <scope>NUCLEOTIDE SEQUENCE</scope>
    <source>
        <strain evidence="3">20211129_DDA</strain>
        <tissue evidence="3">Liver</tissue>
    </source>
</reference>
<evidence type="ECO:0000313" key="3">
    <source>
        <dbReference type="EMBL" id="KAJ1211781.1"/>
    </source>
</evidence>
<evidence type="ECO:0000256" key="1">
    <source>
        <dbReference type="SAM" id="Coils"/>
    </source>
</evidence>
<keyword evidence="4" id="KW-1185">Reference proteome</keyword>
<dbReference type="Proteomes" id="UP001066276">
    <property type="component" value="Chromosome 1_2"/>
</dbReference>
<accession>A0AAV7WGH7</accession>